<keyword evidence="2" id="KW-1185">Reference proteome</keyword>
<organism evidence="1 2">
    <name type="scientific">Pyropia yezoensis</name>
    <name type="common">Susabi-nori</name>
    <name type="synonym">Porphyra yezoensis</name>
    <dbReference type="NCBI Taxonomy" id="2788"/>
    <lineage>
        <taxon>Eukaryota</taxon>
        <taxon>Rhodophyta</taxon>
        <taxon>Bangiophyceae</taxon>
        <taxon>Bangiales</taxon>
        <taxon>Bangiaceae</taxon>
        <taxon>Pyropia</taxon>
    </lineage>
</organism>
<name>A0ACC3CJS3_PYRYE</name>
<gene>
    <name evidence="1" type="ORF">I4F81_012558</name>
</gene>
<sequence length="593" mass="58357">MEARRPPPPRPRGAVTAPAAAVTTTAFATPPVVSAAAAARRRGTASAQACRPPAVAAAAASAWHGAGVVVVGAPPRGRRGGAPAPAAPPCRRDDGGASSRPPAAAPPPPRPSPPLPPLPPLSMATAAPDASGLGGTAMDVVVVGAGIAGLAAATTAAAAGLSVVVVEASDGVGGRMRTDAVDGFLLDRGFHVFIEAYESQRQLVDYDALDLRPFLPGAVVRMPASSPSATSPSAFHLLADPLRAPSSLPAVLTAPVGSLGDKARVGALRLSTLLASPEGIAAAADGAPSTAAYLTDTCGFSPAFVRAFFRPFYRGIFLSDLDKQSSALFRYVFRAFSVGRASLPAAGIGAVPATVAAALPSDRVRIALRSPVTAVTPTSVTLEGGDVLTARAVVVAADVTAARRLLAASASSPSATAAVDGALPPPAALRSSTCLYYATDSATPPTPHPRALVINGTGDGPVNNVCFPAAVADTYAPAGRGLVSATIVGNDAAAIGGGDGALDAAVRAQLADWFGDAAVAGWTRVAAAGVPATVRGAQVAQVVGGRGGGDGVAVGGVYVAGDWWVSPTVEGAVAGGRRAGEAVVAALDGAPRG</sequence>
<protein>
    <submittedName>
        <fullName evidence="1">Uncharacterized protein</fullName>
    </submittedName>
</protein>
<evidence type="ECO:0000313" key="1">
    <source>
        <dbReference type="EMBL" id="KAK1870096.1"/>
    </source>
</evidence>
<accession>A0ACC3CJS3</accession>
<dbReference type="Proteomes" id="UP000798662">
    <property type="component" value="Chromosome 3"/>
</dbReference>
<comment type="caution">
    <text evidence="1">The sequence shown here is derived from an EMBL/GenBank/DDBJ whole genome shotgun (WGS) entry which is preliminary data.</text>
</comment>
<dbReference type="EMBL" id="CM020620">
    <property type="protein sequence ID" value="KAK1870096.1"/>
    <property type="molecule type" value="Genomic_DNA"/>
</dbReference>
<proteinExistence type="predicted"/>
<reference evidence="1" key="1">
    <citation type="submission" date="2019-11" db="EMBL/GenBank/DDBJ databases">
        <title>Nori genome reveals adaptations in red seaweeds to the harsh intertidal environment.</title>
        <authorList>
            <person name="Wang D."/>
            <person name="Mao Y."/>
        </authorList>
    </citation>
    <scope>NUCLEOTIDE SEQUENCE</scope>
    <source>
        <tissue evidence="1">Gametophyte</tissue>
    </source>
</reference>
<evidence type="ECO:0000313" key="2">
    <source>
        <dbReference type="Proteomes" id="UP000798662"/>
    </source>
</evidence>